<protein>
    <recommendedName>
        <fullName evidence="9">TRAP transporter small permease protein</fullName>
    </recommendedName>
</protein>
<dbReference type="OrthoDB" id="8559033at2"/>
<feature type="transmembrane region" description="Helical" evidence="9">
    <location>
        <begin position="91"/>
        <end position="113"/>
    </location>
</feature>
<keyword evidence="4 9" id="KW-0997">Cell inner membrane</keyword>
<evidence type="ECO:0000256" key="6">
    <source>
        <dbReference type="ARBA" id="ARBA00022989"/>
    </source>
</evidence>
<dbReference type="Pfam" id="PF04290">
    <property type="entry name" value="DctQ"/>
    <property type="match status" value="1"/>
</dbReference>
<comment type="subunit">
    <text evidence="9">The complex comprises the extracytoplasmic solute receptor protein and the two transmembrane proteins.</text>
</comment>
<feature type="transmembrane region" description="Helical" evidence="9">
    <location>
        <begin position="51"/>
        <end position="70"/>
    </location>
</feature>
<keyword evidence="12" id="KW-1185">Reference proteome</keyword>
<dbReference type="GO" id="GO:0022857">
    <property type="term" value="F:transmembrane transporter activity"/>
    <property type="evidence" value="ECO:0007669"/>
    <property type="project" value="UniProtKB-UniRule"/>
</dbReference>
<dbReference type="AlphaFoldDB" id="A0A8J2U655"/>
<keyword evidence="6 9" id="KW-1133">Transmembrane helix</keyword>
<organism evidence="11 12">
    <name type="scientific">Neiella marina</name>
    <dbReference type="NCBI Taxonomy" id="508461"/>
    <lineage>
        <taxon>Bacteria</taxon>
        <taxon>Pseudomonadati</taxon>
        <taxon>Pseudomonadota</taxon>
        <taxon>Gammaproteobacteria</taxon>
        <taxon>Alteromonadales</taxon>
        <taxon>Echinimonadaceae</taxon>
        <taxon>Neiella</taxon>
    </lineage>
</organism>
<dbReference type="PANTHER" id="PTHR35011">
    <property type="entry name" value="2,3-DIKETO-L-GULONATE TRAP TRANSPORTER SMALL PERMEASE PROTEIN YIAM"/>
    <property type="match status" value="1"/>
</dbReference>
<dbReference type="RefSeq" id="WP_087506054.1">
    <property type="nucleotide sequence ID" value="NZ_BMDX01000012.1"/>
</dbReference>
<dbReference type="InterPro" id="IPR007387">
    <property type="entry name" value="TRAP_DctQ"/>
</dbReference>
<dbReference type="Proteomes" id="UP000619743">
    <property type="component" value="Unassembled WGS sequence"/>
</dbReference>
<evidence type="ECO:0000256" key="5">
    <source>
        <dbReference type="ARBA" id="ARBA00022692"/>
    </source>
</evidence>
<evidence type="ECO:0000256" key="3">
    <source>
        <dbReference type="ARBA" id="ARBA00022475"/>
    </source>
</evidence>
<dbReference type="EMBL" id="BMDX01000012">
    <property type="protein sequence ID" value="GGA81377.1"/>
    <property type="molecule type" value="Genomic_DNA"/>
</dbReference>
<evidence type="ECO:0000259" key="10">
    <source>
        <dbReference type="Pfam" id="PF04290"/>
    </source>
</evidence>
<feature type="transmembrane region" description="Helical" evidence="9">
    <location>
        <begin position="133"/>
        <end position="154"/>
    </location>
</feature>
<evidence type="ECO:0000256" key="4">
    <source>
        <dbReference type="ARBA" id="ARBA00022519"/>
    </source>
</evidence>
<sequence>MPGFICAYVTYVDAFNRRIGRLAMYGIFLMVGVLMWSSISKTFFMPSLWTLESAQFLMVAYYVLGGAYAIQLNANVRMDLFYGNWSPVKRAWFDAFTVFFLIFYLAVLLYGGFESLMYSFDYGQRSRTAWRPYLWPIKAVMCFGFVMMILQAISQLFKDIALIRGVAIK</sequence>
<keyword evidence="7 9" id="KW-0472">Membrane</keyword>
<evidence type="ECO:0000313" key="12">
    <source>
        <dbReference type="Proteomes" id="UP000619743"/>
    </source>
</evidence>
<accession>A0A8J2U655</accession>
<gene>
    <name evidence="11" type="ORF">GCM10011369_24170</name>
</gene>
<comment type="similarity">
    <text evidence="8 9">Belongs to the TRAP transporter small permease family.</text>
</comment>
<keyword evidence="3" id="KW-1003">Cell membrane</keyword>
<feature type="transmembrane region" description="Helical" evidence="9">
    <location>
        <begin position="22"/>
        <end position="39"/>
    </location>
</feature>
<keyword evidence="5 9" id="KW-0812">Transmembrane</keyword>
<dbReference type="InterPro" id="IPR055348">
    <property type="entry name" value="DctQ"/>
</dbReference>
<reference evidence="12" key="1">
    <citation type="journal article" date="2019" name="Int. J. Syst. Evol. Microbiol.">
        <title>The Global Catalogue of Microorganisms (GCM) 10K type strain sequencing project: providing services to taxonomists for standard genome sequencing and annotation.</title>
        <authorList>
            <consortium name="The Broad Institute Genomics Platform"/>
            <consortium name="The Broad Institute Genome Sequencing Center for Infectious Disease"/>
            <person name="Wu L."/>
            <person name="Ma J."/>
        </authorList>
    </citation>
    <scope>NUCLEOTIDE SEQUENCE [LARGE SCALE GENOMIC DNA]</scope>
    <source>
        <strain evidence="12">CGMCC 1.10130</strain>
    </source>
</reference>
<proteinExistence type="inferred from homology"/>
<evidence type="ECO:0000256" key="1">
    <source>
        <dbReference type="ARBA" id="ARBA00004429"/>
    </source>
</evidence>
<name>A0A8J2U655_9GAMM</name>
<feature type="domain" description="Tripartite ATP-independent periplasmic transporters DctQ component" evidence="10">
    <location>
        <begin position="30"/>
        <end position="160"/>
    </location>
</feature>
<evidence type="ECO:0000256" key="7">
    <source>
        <dbReference type="ARBA" id="ARBA00023136"/>
    </source>
</evidence>
<comment type="function">
    <text evidence="9">Part of the tripartite ATP-independent periplasmic (TRAP) transport system.</text>
</comment>
<comment type="subcellular location">
    <subcellularLocation>
        <location evidence="1 9">Cell inner membrane</location>
        <topology evidence="1 9">Multi-pass membrane protein</topology>
    </subcellularLocation>
</comment>
<evidence type="ECO:0000256" key="9">
    <source>
        <dbReference type="RuleBase" id="RU369079"/>
    </source>
</evidence>
<keyword evidence="2 9" id="KW-0813">Transport</keyword>
<evidence type="ECO:0000313" key="11">
    <source>
        <dbReference type="EMBL" id="GGA81377.1"/>
    </source>
</evidence>
<evidence type="ECO:0000256" key="8">
    <source>
        <dbReference type="ARBA" id="ARBA00038436"/>
    </source>
</evidence>
<dbReference type="GO" id="GO:0005886">
    <property type="term" value="C:plasma membrane"/>
    <property type="evidence" value="ECO:0007669"/>
    <property type="project" value="UniProtKB-SubCell"/>
</dbReference>
<dbReference type="PANTHER" id="PTHR35011:SF4">
    <property type="entry name" value="SLL1102 PROTEIN"/>
    <property type="match status" value="1"/>
</dbReference>
<evidence type="ECO:0000256" key="2">
    <source>
        <dbReference type="ARBA" id="ARBA00022448"/>
    </source>
</evidence>
<comment type="caution">
    <text evidence="11">The sequence shown here is derived from an EMBL/GenBank/DDBJ whole genome shotgun (WGS) entry which is preliminary data.</text>
</comment>